<dbReference type="AlphaFoldDB" id="A0ABD0LMN3"/>
<organism evidence="1 2">
    <name type="scientific">Batillaria attramentaria</name>
    <dbReference type="NCBI Taxonomy" id="370345"/>
    <lineage>
        <taxon>Eukaryota</taxon>
        <taxon>Metazoa</taxon>
        <taxon>Spiralia</taxon>
        <taxon>Lophotrochozoa</taxon>
        <taxon>Mollusca</taxon>
        <taxon>Gastropoda</taxon>
        <taxon>Caenogastropoda</taxon>
        <taxon>Sorbeoconcha</taxon>
        <taxon>Cerithioidea</taxon>
        <taxon>Batillariidae</taxon>
        <taxon>Batillaria</taxon>
    </lineage>
</organism>
<dbReference type="Proteomes" id="UP001519460">
    <property type="component" value="Unassembled WGS sequence"/>
</dbReference>
<proteinExistence type="predicted"/>
<gene>
    <name evidence="1" type="ORF">BaRGS_00008491</name>
</gene>
<protein>
    <submittedName>
        <fullName evidence="1">Uncharacterized protein</fullName>
    </submittedName>
</protein>
<keyword evidence="2" id="KW-1185">Reference proteome</keyword>
<name>A0ABD0LMN3_9CAEN</name>
<comment type="caution">
    <text evidence="1">The sequence shown here is derived from an EMBL/GenBank/DDBJ whole genome shotgun (WGS) entry which is preliminary data.</text>
</comment>
<accession>A0ABD0LMN3</accession>
<evidence type="ECO:0000313" key="1">
    <source>
        <dbReference type="EMBL" id="KAK7500268.1"/>
    </source>
</evidence>
<dbReference type="EMBL" id="JACVVK020000038">
    <property type="protein sequence ID" value="KAK7500268.1"/>
    <property type="molecule type" value="Genomic_DNA"/>
</dbReference>
<reference evidence="1 2" key="1">
    <citation type="journal article" date="2023" name="Sci. Data">
        <title>Genome assembly of the Korean intertidal mud-creeper Batillaria attramentaria.</title>
        <authorList>
            <person name="Patra A.K."/>
            <person name="Ho P.T."/>
            <person name="Jun S."/>
            <person name="Lee S.J."/>
            <person name="Kim Y."/>
            <person name="Won Y.J."/>
        </authorList>
    </citation>
    <scope>NUCLEOTIDE SEQUENCE [LARGE SCALE GENOMIC DNA]</scope>
    <source>
        <strain evidence="1">Wonlab-2016</strain>
    </source>
</reference>
<sequence length="75" mass="7859">MAASRLLLKIGKTVLSSGVFLPCRWGGRFRLLGDSLCSGPTPLSSPHLAGVDHDLSVGIEGFSNRDTTVADMTTA</sequence>
<evidence type="ECO:0000313" key="2">
    <source>
        <dbReference type="Proteomes" id="UP001519460"/>
    </source>
</evidence>